<proteinExistence type="predicted"/>
<sequence length="154" mass="15965">MKSIGDLLTGNWRAAVIGAAAMLALCTSCQVVDVPVELPEEQTPIETPEEIVEPEYEQVGAIAGVGPNGDFVVIRLASGSDVTVGEKLSVMFAGAETAVVKVAPQRDGQLVTADKVYGSPSKGSGVFRIETPGVAEEVSEEDVDPVLGLEVPAE</sequence>
<protein>
    <submittedName>
        <fullName evidence="1">Uncharacterized protein</fullName>
    </submittedName>
</protein>
<dbReference type="Proteomes" id="UP000475117">
    <property type="component" value="Chromosome"/>
</dbReference>
<accession>A0A6B3L8N4</accession>
<name>A0A6B3L8N4_9BACT</name>
<evidence type="ECO:0000313" key="2">
    <source>
        <dbReference type="Proteomes" id="UP000475117"/>
    </source>
</evidence>
<dbReference type="AlphaFoldDB" id="A0A6B3L8N4"/>
<dbReference type="RefSeq" id="WP_164364353.1">
    <property type="nucleotide sequence ID" value="NZ_CP066776.1"/>
</dbReference>
<organism evidence="1 2">
    <name type="scientific">Sulfuriroseicoccus oceanibius</name>
    <dbReference type="NCBI Taxonomy" id="2707525"/>
    <lineage>
        <taxon>Bacteria</taxon>
        <taxon>Pseudomonadati</taxon>
        <taxon>Verrucomicrobiota</taxon>
        <taxon>Verrucomicrobiia</taxon>
        <taxon>Verrucomicrobiales</taxon>
        <taxon>Verrucomicrobiaceae</taxon>
        <taxon>Sulfuriroseicoccus</taxon>
    </lineage>
</organism>
<evidence type="ECO:0000313" key="1">
    <source>
        <dbReference type="EMBL" id="QQL44654.1"/>
    </source>
</evidence>
<gene>
    <name evidence="1" type="ORF">G3M56_012300</name>
</gene>
<keyword evidence="2" id="KW-1185">Reference proteome</keyword>
<dbReference type="EMBL" id="CP066776">
    <property type="protein sequence ID" value="QQL44654.1"/>
    <property type="molecule type" value="Genomic_DNA"/>
</dbReference>
<reference evidence="1 2" key="1">
    <citation type="submission" date="2020-12" db="EMBL/GenBank/DDBJ databases">
        <title>Sulforoseuscoccus oceanibium gen. nov., sp. nov., a representative of the phylum Verrucomicrobia with special cytoplasmic membrane, and proposal of Sulforoseuscoccusaceae fam. nov.</title>
        <authorList>
            <person name="Xi F."/>
        </authorList>
    </citation>
    <scope>NUCLEOTIDE SEQUENCE [LARGE SCALE GENOMIC DNA]</scope>
    <source>
        <strain evidence="1 2">T37</strain>
    </source>
</reference>
<dbReference type="KEGG" id="soa:G3M56_012300"/>